<evidence type="ECO:0000313" key="3">
    <source>
        <dbReference type="Proteomes" id="UP000683925"/>
    </source>
</evidence>
<dbReference type="GO" id="GO:0005524">
    <property type="term" value="F:ATP binding"/>
    <property type="evidence" value="ECO:0007669"/>
    <property type="project" value="InterPro"/>
</dbReference>
<dbReference type="OrthoDB" id="4062651at2759"/>
<dbReference type="PANTHER" id="PTHR44167">
    <property type="entry name" value="OVARIAN-SPECIFIC SERINE/THREONINE-PROTEIN KINASE LOK-RELATED"/>
    <property type="match status" value="1"/>
</dbReference>
<dbReference type="EMBL" id="CAJJDP010000061">
    <property type="protein sequence ID" value="CAD8173596.1"/>
    <property type="molecule type" value="Genomic_DNA"/>
</dbReference>
<gene>
    <name evidence="2" type="ORF">POCTA_138.1.T0620107</name>
</gene>
<dbReference type="GO" id="GO:0004674">
    <property type="term" value="F:protein serine/threonine kinase activity"/>
    <property type="evidence" value="ECO:0007669"/>
    <property type="project" value="TreeGrafter"/>
</dbReference>
<feature type="domain" description="Protein kinase" evidence="1">
    <location>
        <begin position="101"/>
        <end position="354"/>
    </location>
</feature>
<name>A0A8S1VFX9_PAROT</name>
<dbReference type="GO" id="GO:0005737">
    <property type="term" value="C:cytoplasm"/>
    <property type="evidence" value="ECO:0007669"/>
    <property type="project" value="TreeGrafter"/>
</dbReference>
<protein>
    <recommendedName>
        <fullName evidence="1">Protein kinase domain-containing protein</fullName>
    </recommendedName>
</protein>
<evidence type="ECO:0000259" key="1">
    <source>
        <dbReference type="PROSITE" id="PS50011"/>
    </source>
</evidence>
<dbReference type="PROSITE" id="PS50011">
    <property type="entry name" value="PROTEIN_KINASE_DOM"/>
    <property type="match status" value="1"/>
</dbReference>
<dbReference type="GO" id="GO:0044773">
    <property type="term" value="P:mitotic DNA damage checkpoint signaling"/>
    <property type="evidence" value="ECO:0007669"/>
    <property type="project" value="TreeGrafter"/>
</dbReference>
<dbReference type="Pfam" id="PF00069">
    <property type="entry name" value="Pkinase"/>
    <property type="match status" value="1"/>
</dbReference>
<dbReference type="Proteomes" id="UP000683925">
    <property type="component" value="Unassembled WGS sequence"/>
</dbReference>
<dbReference type="OMA" id="LKFICIR"/>
<evidence type="ECO:0000313" key="2">
    <source>
        <dbReference type="EMBL" id="CAD8173596.1"/>
    </source>
</evidence>
<accession>A0A8S1VFX9</accession>
<dbReference type="PANTHER" id="PTHR44167:SF18">
    <property type="entry name" value="PROTEIN KINASE DOMAIN-CONTAINING PROTEIN"/>
    <property type="match status" value="1"/>
</dbReference>
<reference evidence="2" key="1">
    <citation type="submission" date="2021-01" db="EMBL/GenBank/DDBJ databases">
        <authorList>
            <consortium name="Genoscope - CEA"/>
            <person name="William W."/>
        </authorList>
    </citation>
    <scope>NUCLEOTIDE SEQUENCE</scope>
</reference>
<dbReference type="AlphaFoldDB" id="A0A8S1VFX9"/>
<sequence>MESQLKFICIRQHMFLDQKYVLLLLPNKITLSQFGKEPKYILELELHNIISWQLNHLNQLVSFGIIWNRIEKLFHSTHEDLMKLREAIRNQIMFKTVHQLYKPLSLLGGSNLDELYLCSDLIDNKQFQIKCHAKNQFEDSMSRIYNEIYCLNKIKSDYVQSLHEVFTGENTVYLIQEYLDGVNLNELLNRVTLDKPQILIIMKQLLTAVKEIHFHNIMHRDLKPTAIVFQNKDSIEGLKLTDFHLAVPINSQINLGDSGTPGYAAPETFKDNYNEKVDIFSVGCIFFKLVTKRDLFYGKTTNEILKLNRTCKIDLQILQIYKLSQNELNLLKDLLELDPEKRISAESALSHPYFFNDTIQEEQLLNNQQQPLLVQNLLERSNGFFQAKTDNFDKNVEEFLVDSESPNICAIPIFKVLMKDSILQNLQVRKKSKLKKSETQEYSQLNFLNHFQARKSVHQTIV</sequence>
<keyword evidence="3" id="KW-1185">Reference proteome</keyword>
<organism evidence="2 3">
    <name type="scientific">Paramecium octaurelia</name>
    <dbReference type="NCBI Taxonomy" id="43137"/>
    <lineage>
        <taxon>Eukaryota</taxon>
        <taxon>Sar</taxon>
        <taxon>Alveolata</taxon>
        <taxon>Ciliophora</taxon>
        <taxon>Intramacronucleata</taxon>
        <taxon>Oligohymenophorea</taxon>
        <taxon>Peniculida</taxon>
        <taxon>Parameciidae</taxon>
        <taxon>Paramecium</taxon>
    </lineage>
</organism>
<dbReference type="InterPro" id="IPR000719">
    <property type="entry name" value="Prot_kinase_dom"/>
</dbReference>
<proteinExistence type="predicted"/>
<dbReference type="GO" id="GO:0005634">
    <property type="term" value="C:nucleus"/>
    <property type="evidence" value="ECO:0007669"/>
    <property type="project" value="TreeGrafter"/>
</dbReference>
<comment type="caution">
    <text evidence="2">The sequence shown here is derived from an EMBL/GenBank/DDBJ whole genome shotgun (WGS) entry which is preliminary data.</text>
</comment>